<keyword evidence="3" id="KW-1185">Reference proteome</keyword>
<sequence length="268" mass="30828">MVNLRLDLRSKYSLLHAFDEVGRAQFPKDWQGDEAWAKPAPTDLVDVQRQRQEAEANLANVLKKILQIKTEFDVSRTMVERDIFSSLLSKLYQEQAGHREVIISLPNPNQGEIEDGERFARRAAAERHLNAAFCSGELMVQFGRNCLVPWNDCVREDGLTINYILSQVTLPADKAPAGSHPAFIDRAQLDDWLGRMFELQEDGNAVLTTSELLRRRLEEQVRDLQPREKTKTALKREAMKKYPDLTNRKFDHVWANTVPESWTKAGRR</sequence>
<dbReference type="EMBL" id="CP127247">
    <property type="protein sequence ID" value="WIY24339.1"/>
    <property type="molecule type" value="Genomic_DNA"/>
</dbReference>
<name>A0A9Y2KXK9_9RHOB</name>
<dbReference type="RefSeq" id="WP_286018154.1">
    <property type="nucleotide sequence ID" value="NZ_CP127247.1"/>
</dbReference>
<evidence type="ECO:0000313" key="3">
    <source>
        <dbReference type="Proteomes" id="UP001238334"/>
    </source>
</evidence>
<proteinExistence type="predicted"/>
<protein>
    <submittedName>
        <fullName evidence="2">Uncharacterized protein</fullName>
    </submittedName>
</protein>
<gene>
    <name evidence="2" type="ORF">QPJ95_17315</name>
</gene>
<evidence type="ECO:0000313" key="2">
    <source>
        <dbReference type="EMBL" id="WIY24339.1"/>
    </source>
</evidence>
<accession>A0A9Y2KXK9</accession>
<dbReference type="AlphaFoldDB" id="A0A9Y2KXK9"/>
<dbReference type="Proteomes" id="UP001238334">
    <property type="component" value="Chromosome"/>
</dbReference>
<dbReference type="KEGG" id="ppso:QPJ95_17315"/>
<organism evidence="2 3">
    <name type="scientific">Parasedimentitalea psychrophila</name>
    <dbReference type="NCBI Taxonomy" id="2997337"/>
    <lineage>
        <taxon>Bacteria</taxon>
        <taxon>Pseudomonadati</taxon>
        <taxon>Pseudomonadota</taxon>
        <taxon>Alphaproteobacteria</taxon>
        <taxon>Rhodobacterales</taxon>
        <taxon>Paracoccaceae</taxon>
        <taxon>Parasedimentitalea</taxon>
    </lineage>
</organism>
<feature type="coiled-coil region" evidence="1">
    <location>
        <begin position="44"/>
        <end position="71"/>
    </location>
</feature>
<keyword evidence="1" id="KW-0175">Coiled coil</keyword>
<reference evidence="2 3" key="1">
    <citation type="submission" date="2023-06" db="EMBL/GenBank/DDBJ databases">
        <title>Parasedimentitalea psychrophila sp. nov., a psychrophilic bacterium isolated from deep-sea sediment.</title>
        <authorList>
            <person name="Li A."/>
        </authorList>
    </citation>
    <scope>NUCLEOTIDE SEQUENCE [LARGE SCALE GENOMIC DNA]</scope>
    <source>
        <strain evidence="2 3">QS115</strain>
    </source>
</reference>
<evidence type="ECO:0000256" key="1">
    <source>
        <dbReference type="SAM" id="Coils"/>
    </source>
</evidence>